<proteinExistence type="predicted"/>
<dbReference type="EMBL" id="JAUOPB010000013">
    <property type="protein sequence ID" value="MDO6424138.1"/>
    <property type="molecule type" value="Genomic_DNA"/>
</dbReference>
<sequence>MSTLYEIVEMPNGEIALKRADEVDEESGLEPLVSIRFSEESLYFLNEAKLEVAKAMIEAGLQAAGDLTDPQLVEEEAATAILEGEPTLH</sequence>
<accession>A0AAW7XC82</accession>
<evidence type="ECO:0000313" key="2">
    <source>
        <dbReference type="Proteomes" id="UP001169760"/>
    </source>
</evidence>
<organism evidence="1 2">
    <name type="scientific">Saccharophagus degradans</name>
    <dbReference type="NCBI Taxonomy" id="86304"/>
    <lineage>
        <taxon>Bacteria</taxon>
        <taxon>Pseudomonadati</taxon>
        <taxon>Pseudomonadota</taxon>
        <taxon>Gammaproteobacteria</taxon>
        <taxon>Cellvibrionales</taxon>
        <taxon>Cellvibrionaceae</taxon>
        <taxon>Saccharophagus</taxon>
    </lineage>
</organism>
<dbReference type="AlphaFoldDB" id="A0AAW7XC82"/>
<comment type="caution">
    <text evidence="1">The sequence shown here is derived from an EMBL/GenBank/DDBJ whole genome shotgun (WGS) entry which is preliminary data.</text>
</comment>
<dbReference type="Proteomes" id="UP001169760">
    <property type="component" value="Unassembled WGS sequence"/>
</dbReference>
<gene>
    <name evidence="1" type="ORF">Q4521_16755</name>
</gene>
<protein>
    <submittedName>
        <fullName evidence="1">Uncharacterized protein</fullName>
    </submittedName>
</protein>
<dbReference type="RefSeq" id="WP_011468265.1">
    <property type="nucleotide sequence ID" value="NZ_CP123764.1"/>
</dbReference>
<dbReference type="GeneID" id="98613457"/>
<reference evidence="1" key="1">
    <citation type="submission" date="2023-07" db="EMBL/GenBank/DDBJ databases">
        <title>Genome content predicts the carbon catabolic preferences of heterotrophic bacteria.</title>
        <authorList>
            <person name="Gralka M."/>
        </authorList>
    </citation>
    <scope>NUCLEOTIDE SEQUENCE</scope>
    <source>
        <strain evidence="1">I3M17_2</strain>
    </source>
</reference>
<name>A0AAW7XC82_9GAMM</name>
<evidence type="ECO:0000313" key="1">
    <source>
        <dbReference type="EMBL" id="MDO6424138.1"/>
    </source>
</evidence>